<dbReference type="EMBL" id="JACVVK020000050">
    <property type="protein sequence ID" value="KAK7498508.1"/>
    <property type="molecule type" value="Genomic_DNA"/>
</dbReference>
<accession>A0ABD0LGZ5</accession>
<comment type="caution">
    <text evidence="1">The sequence shown here is derived from an EMBL/GenBank/DDBJ whole genome shotgun (WGS) entry which is preliminary data.</text>
</comment>
<protein>
    <submittedName>
        <fullName evidence="1">Uncharacterized protein</fullName>
    </submittedName>
</protein>
<dbReference type="AlphaFoldDB" id="A0ABD0LGZ5"/>
<reference evidence="1 2" key="1">
    <citation type="journal article" date="2023" name="Sci. Data">
        <title>Genome assembly of the Korean intertidal mud-creeper Batillaria attramentaria.</title>
        <authorList>
            <person name="Patra A.K."/>
            <person name="Ho P.T."/>
            <person name="Jun S."/>
            <person name="Lee S.J."/>
            <person name="Kim Y."/>
            <person name="Won Y.J."/>
        </authorList>
    </citation>
    <scope>NUCLEOTIDE SEQUENCE [LARGE SCALE GENOMIC DNA]</scope>
    <source>
        <strain evidence="1">Wonlab-2016</strain>
    </source>
</reference>
<gene>
    <name evidence="1" type="ORF">BaRGS_00010168</name>
</gene>
<sequence length="86" mass="9263">MAGGVVVPEKTDFHGWLEVPPDEAGWMPCSGAERITIILDLLSRSGLFGAVGSGHMGQALCWREVKAGRGRCKDRRDGPQVISVSR</sequence>
<keyword evidence="2" id="KW-1185">Reference proteome</keyword>
<evidence type="ECO:0000313" key="1">
    <source>
        <dbReference type="EMBL" id="KAK7498508.1"/>
    </source>
</evidence>
<evidence type="ECO:0000313" key="2">
    <source>
        <dbReference type="Proteomes" id="UP001519460"/>
    </source>
</evidence>
<name>A0ABD0LGZ5_9CAEN</name>
<dbReference type="Proteomes" id="UP001519460">
    <property type="component" value="Unassembled WGS sequence"/>
</dbReference>
<organism evidence="1 2">
    <name type="scientific">Batillaria attramentaria</name>
    <dbReference type="NCBI Taxonomy" id="370345"/>
    <lineage>
        <taxon>Eukaryota</taxon>
        <taxon>Metazoa</taxon>
        <taxon>Spiralia</taxon>
        <taxon>Lophotrochozoa</taxon>
        <taxon>Mollusca</taxon>
        <taxon>Gastropoda</taxon>
        <taxon>Caenogastropoda</taxon>
        <taxon>Sorbeoconcha</taxon>
        <taxon>Cerithioidea</taxon>
        <taxon>Batillariidae</taxon>
        <taxon>Batillaria</taxon>
    </lineage>
</organism>
<proteinExistence type="predicted"/>